<keyword evidence="2" id="KW-1185">Reference proteome</keyword>
<gene>
    <name evidence="1" type="ORF">D515_04703</name>
</gene>
<evidence type="ECO:0000313" key="2">
    <source>
        <dbReference type="Proteomes" id="UP000011223"/>
    </source>
</evidence>
<proteinExistence type="predicted"/>
<organism evidence="1 2">
    <name type="scientific">Grimontia indica</name>
    <dbReference type="NCBI Taxonomy" id="1056512"/>
    <lineage>
        <taxon>Bacteria</taxon>
        <taxon>Pseudomonadati</taxon>
        <taxon>Pseudomonadota</taxon>
        <taxon>Gammaproteobacteria</taxon>
        <taxon>Vibrionales</taxon>
        <taxon>Vibrionaceae</taxon>
        <taxon>Grimontia</taxon>
    </lineage>
</organism>
<reference evidence="1 2" key="1">
    <citation type="journal article" date="2014" name="PLoS ONE">
        <title>Grimontia indica AK16(T), sp. nov., Isolated from a Seawater Sample Reports the Presence of Pathogenic Genes Similar to Vibrio Genus.</title>
        <authorList>
            <person name="Singh A."/>
            <person name="Vaidya B."/>
            <person name="Khatri I."/>
            <person name="Srinivas T.N."/>
            <person name="Subramanian S."/>
            <person name="Korpole S."/>
            <person name="Pinnaka A.K."/>
        </authorList>
    </citation>
    <scope>NUCLEOTIDE SEQUENCE [LARGE SCALE GENOMIC DNA]</scope>
    <source>
        <strain evidence="1 2">AK16</strain>
    </source>
</reference>
<comment type="caution">
    <text evidence="1">The sequence shown here is derived from an EMBL/GenBank/DDBJ whole genome shotgun (WGS) entry which is preliminary data.</text>
</comment>
<dbReference type="Proteomes" id="UP000011223">
    <property type="component" value="Unassembled WGS sequence"/>
</dbReference>
<evidence type="ECO:0000313" key="1">
    <source>
        <dbReference type="EMBL" id="EOD77060.1"/>
    </source>
</evidence>
<accession>R1INY0</accession>
<name>R1INY0_9GAMM</name>
<sequence length="39" mass="4603">MSFIVLIFFLGDDVAYRLTQDCQPIIKSGRFNKVYKGYR</sequence>
<dbReference type="EMBL" id="ANFM02000075">
    <property type="protein sequence ID" value="EOD77060.1"/>
    <property type="molecule type" value="Genomic_DNA"/>
</dbReference>
<dbReference type="AlphaFoldDB" id="R1INY0"/>
<protein>
    <submittedName>
        <fullName evidence="1">Uncharacterized protein</fullName>
    </submittedName>
</protein>